<evidence type="ECO:0000313" key="3">
    <source>
        <dbReference type="EMBL" id="RPJ92374.1"/>
    </source>
</evidence>
<organism evidence="3 4">
    <name type="scientific">Alcaligenes xylosoxydans xylosoxydans</name>
    <name type="common">Achromobacter xylosoxidans</name>
    <dbReference type="NCBI Taxonomy" id="85698"/>
    <lineage>
        <taxon>Bacteria</taxon>
        <taxon>Pseudomonadati</taxon>
        <taxon>Pseudomonadota</taxon>
        <taxon>Betaproteobacteria</taxon>
        <taxon>Burkholderiales</taxon>
        <taxon>Alcaligenaceae</taxon>
        <taxon>Achromobacter</taxon>
    </lineage>
</organism>
<evidence type="ECO:0000256" key="2">
    <source>
        <dbReference type="SAM" id="Phobius"/>
    </source>
</evidence>
<sequence length="241" mass="25862">MAARKTKRPQNACRECGHTWYPRGNSRSLKCPNCGNRDVKIVGPGILGVAVLAGFLFLSSGNKPDTSKASAPANPAVNAAIAQTSPAPAAMGTPQRQEQALSVPKAPNGATWPTGAGYVNGYESRDFGGSVVNLVNQKTGNAFFVKLVSSARGVQFSSRHVYVGPNQQFSIVNVAPGDYYLAFQDLMSRKFYRTKDFSLTQGPSSVDAGRLRYTTIGFEFTWQPGGYEDARLIPAAEFGSR</sequence>
<feature type="transmembrane region" description="Helical" evidence="2">
    <location>
        <begin position="39"/>
        <end position="58"/>
    </location>
</feature>
<dbReference type="AlphaFoldDB" id="A0A424WGI0"/>
<accession>A0A424WGI0</accession>
<evidence type="ECO:0000256" key="1">
    <source>
        <dbReference type="SAM" id="MobiDB-lite"/>
    </source>
</evidence>
<keyword evidence="2" id="KW-0472">Membrane</keyword>
<proteinExistence type="predicted"/>
<feature type="region of interest" description="Disordered" evidence="1">
    <location>
        <begin position="86"/>
        <end position="107"/>
    </location>
</feature>
<keyword evidence="2" id="KW-0812">Transmembrane</keyword>
<reference evidence="3 4" key="1">
    <citation type="submission" date="2018-08" db="EMBL/GenBank/DDBJ databases">
        <title>Achromobacter xylosoxidans Genome sequencing and assembly.</title>
        <authorList>
            <person name="Wang R."/>
            <person name="Rensing C."/>
            <person name="Li Y."/>
        </authorList>
    </citation>
    <scope>NUCLEOTIDE SEQUENCE [LARGE SCALE GENOMIC DNA]</scope>
    <source>
        <strain evidence="3 4">GD003A</strain>
    </source>
</reference>
<dbReference type="Proteomes" id="UP000285324">
    <property type="component" value="Unassembled WGS sequence"/>
</dbReference>
<dbReference type="RefSeq" id="WP_124260351.1">
    <property type="nucleotide sequence ID" value="NZ_CP061008.1"/>
</dbReference>
<dbReference type="OrthoDB" id="8960697at2"/>
<evidence type="ECO:0000313" key="4">
    <source>
        <dbReference type="Proteomes" id="UP000285324"/>
    </source>
</evidence>
<name>A0A424WGI0_ALCXX</name>
<protein>
    <submittedName>
        <fullName evidence="3">Uncharacterized protein</fullName>
    </submittedName>
</protein>
<comment type="caution">
    <text evidence="3">The sequence shown here is derived from an EMBL/GenBank/DDBJ whole genome shotgun (WGS) entry which is preliminary data.</text>
</comment>
<gene>
    <name evidence="3" type="ORF">DY367_07665</name>
</gene>
<dbReference type="EMBL" id="QVXO01000008">
    <property type="protein sequence ID" value="RPJ92374.1"/>
    <property type="molecule type" value="Genomic_DNA"/>
</dbReference>
<keyword evidence="2" id="KW-1133">Transmembrane helix</keyword>